<dbReference type="PANTHER" id="PTHR32166">
    <property type="entry name" value="OSJNBA0013A04.12 PROTEIN"/>
    <property type="match status" value="1"/>
</dbReference>
<dbReference type="OrthoDB" id="2017576at2759"/>
<sequence>MRLFEPESMPSESDKWGWKHVSVFGGFDKGSGTKRWKCNYCSLRYNGSYSRVRAHLLGSTGVGVKSCPAIDRSLRDALQILEEERLARKKKRISGSGKSSKRIRNSQPSLSSVWKASPREDIDDSVARFFYANGLNFNILNSPYFHDMAKAIAAFGPGYEPPPVEKLSSSFLHKEKTRIDKAMGPIRESWLYTGCTILCLNRLDCALGSFSSNVFVSSPRGFIFLQTLEINEGNKADNVLAGVLNNVIMEVGPRNVVQIIMHPRHSSKSSESLIQSKFPQIFWSPCTSYSIHMLMEDIAELDWVKPIVLCAKGIEQYVLTQHSSLSVFSQNLKESFGPTSVKLSPSYRLVQRIVELKQALQELALSEEWRQWKLTFPEDFLSIEAAILGNEFWSGAHMVLQLFEPFVRLLGLLNIDECIIGDVYNWRVQALEAVRSKGIDEIILKQLEVLIENRWETLFSPLHATGYILNPRYFGKGQCKDKSIMRGWKATLERYECDGTDRRVLREQISSYWRLEGSLGEEDALDCRDKMDAVAWWENFGSETPQLQTLAIKILSQISSISTFQVSWYENSFCREAANSLEADIAADLLFVRNNLRLQGRKIGNSNSSSVRT</sequence>
<dbReference type="AlphaFoldDB" id="A0A1U8BMI1"/>
<dbReference type="SUPFAM" id="SSF53098">
    <property type="entry name" value="Ribonuclease H-like"/>
    <property type="match status" value="1"/>
</dbReference>
<dbReference type="Pfam" id="PF05699">
    <property type="entry name" value="Dimer_Tnp_hAT"/>
    <property type="match status" value="1"/>
</dbReference>
<feature type="domain" description="HAT C-terminal dimerisation" evidence="2">
    <location>
        <begin position="523"/>
        <end position="596"/>
    </location>
</feature>
<dbReference type="OMA" id="IENRWDV"/>
<dbReference type="GO" id="GO:0046983">
    <property type="term" value="F:protein dimerization activity"/>
    <property type="evidence" value="ECO:0007669"/>
    <property type="project" value="InterPro"/>
</dbReference>
<name>A0A1U8BMI1_NELNU</name>
<accession>A0A1U8BMI1</accession>
<dbReference type="InterPro" id="IPR008906">
    <property type="entry name" value="HATC_C_dom"/>
</dbReference>
<evidence type="ECO:0000313" key="3">
    <source>
        <dbReference type="Proteomes" id="UP000189703"/>
    </source>
</evidence>
<gene>
    <name evidence="4" type="primary">LOC104612511</name>
</gene>
<dbReference type="PANTHER" id="PTHR32166:SF85">
    <property type="entry name" value="DIMERIZATION, PUTATIVE-RELATED"/>
    <property type="match status" value="1"/>
</dbReference>
<evidence type="ECO:0000313" key="4">
    <source>
        <dbReference type="RefSeq" id="XP_010278248.1"/>
    </source>
</evidence>
<dbReference type="eggNOG" id="ENOG502QZ11">
    <property type="taxonomic scope" value="Eukaryota"/>
</dbReference>
<feature type="domain" description="DUF659" evidence="1">
    <location>
        <begin position="163"/>
        <end position="314"/>
    </location>
</feature>
<dbReference type="InParanoid" id="A0A1U8BMI1"/>
<dbReference type="KEGG" id="nnu:104612511"/>
<dbReference type="STRING" id="4432.A0A1U8BMI1"/>
<organism evidence="3 4">
    <name type="scientific">Nelumbo nucifera</name>
    <name type="common">Sacred lotus</name>
    <dbReference type="NCBI Taxonomy" id="4432"/>
    <lineage>
        <taxon>Eukaryota</taxon>
        <taxon>Viridiplantae</taxon>
        <taxon>Streptophyta</taxon>
        <taxon>Embryophyta</taxon>
        <taxon>Tracheophyta</taxon>
        <taxon>Spermatophyta</taxon>
        <taxon>Magnoliopsida</taxon>
        <taxon>Proteales</taxon>
        <taxon>Nelumbonaceae</taxon>
        <taxon>Nelumbo</taxon>
    </lineage>
</organism>
<reference evidence="4" key="1">
    <citation type="submission" date="2025-08" db="UniProtKB">
        <authorList>
            <consortium name="RefSeq"/>
        </authorList>
    </citation>
    <scope>IDENTIFICATION</scope>
</reference>
<protein>
    <submittedName>
        <fullName evidence="4">Uncharacterized protein LOC104612511 isoform X1</fullName>
    </submittedName>
</protein>
<dbReference type="InterPro" id="IPR012337">
    <property type="entry name" value="RNaseH-like_sf"/>
</dbReference>
<keyword evidence="3" id="KW-1185">Reference proteome</keyword>
<dbReference type="RefSeq" id="XP_010278248.1">
    <property type="nucleotide sequence ID" value="XM_010279946.2"/>
</dbReference>
<dbReference type="InterPro" id="IPR007021">
    <property type="entry name" value="DUF659"/>
</dbReference>
<evidence type="ECO:0000259" key="2">
    <source>
        <dbReference type="Pfam" id="PF05699"/>
    </source>
</evidence>
<proteinExistence type="predicted"/>
<dbReference type="GeneID" id="104612511"/>
<dbReference type="Pfam" id="PF04937">
    <property type="entry name" value="DUF659"/>
    <property type="match status" value="1"/>
</dbReference>
<dbReference type="Proteomes" id="UP000189703">
    <property type="component" value="Unplaced"/>
</dbReference>
<evidence type="ECO:0000259" key="1">
    <source>
        <dbReference type="Pfam" id="PF04937"/>
    </source>
</evidence>